<dbReference type="GO" id="GO:0005737">
    <property type="term" value="C:cytoplasm"/>
    <property type="evidence" value="ECO:0007669"/>
    <property type="project" value="TreeGrafter"/>
</dbReference>
<proteinExistence type="predicted"/>
<dbReference type="InterPro" id="IPR050494">
    <property type="entry name" value="Ser_Thr_dual-spec_kinase"/>
</dbReference>
<evidence type="ECO:0000256" key="2">
    <source>
        <dbReference type="ARBA" id="ARBA00022679"/>
    </source>
</evidence>
<name>A0A8H7V167_9FUNG</name>
<keyword evidence="10" id="KW-1185">Reference proteome</keyword>
<dbReference type="PANTHER" id="PTHR24058">
    <property type="entry name" value="DUAL SPECIFICITY PROTEIN KINASE"/>
    <property type="match status" value="1"/>
</dbReference>
<feature type="coiled-coil region" evidence="6">
    <location>
        <begin position="487"/>
        <end position="523"/>
    </location>
</feature>
<evidence type="ECO:0000256" key="5">
    <source>
        <dbReference type="ARBA" id="ARBA00022840"/>
    </source>
</evidence>
<keyword evidence="4" id="KW-0418">Kinase</keyword>
<evidence type="ECO:0000313" key="10">
    <source>
        <dbReference type="Proteomes" id="UP000603453"/>
    </source>
</evidence>
<dbReference type="AlphaFoldDB" id="A0A8H7V167"/>
<gene>
    <name evidence="9" type="ORF">INT47_007315</name>
</gene>
<evidence type="ECO:0000256" key="4">
    <source>
        <dbReference type="ARBA" id="ARBA00022777"/>
    </source>
</evidence>
<dbReference type="Pfam" id="PF00069">
    <property type="entry name" value="Pkinase"/>
    <property type="match status" value="1"/>
</dbReference>
<evidence type="ECO:0000313" key="9">
    <source>
        <dbReference type="EMBL" id="KAG2206301.1"/>
    </source>
</evidence>
<dbReference type="PROSITE" id="PS00108">
    <property type="entry name" value="PROTEIN_KINASE_ST"/>
    <property type="match status" value="1"/>
</dbReference>
<feature type="domain" description="Protein kinase" evidence="8">
    <location>
        <begin position="1"/>
        <end position="319"/>
    </location>
</feature>
<dbReference type="GO" id="GO:0004713">
    <property type="term" value="F:protein tyrosine kinase activity"/>
    <property type="evidence" value="ECO:0007669"/>
    <property type="project" value="TreeGrafter"/>
</dbReference>
<keyword evidence="3" id="KW-0547">Nucleotide-binding</keyword>
<dbReference type="OrthoDB" id="9332038at2759"/>
<dbReference type="PROSITE" id="PS50011">
    <property type="entry name" value="PROTEIN_KINASE_DOM"/>
    <property type="match status" value="1"/>
</dbReference>
<dbReference type="GO" id="GO:0005524">
    <property type="term" value="F:ATP binding"/>
    <property type="evidence" value="ECO:0007669"/>
    <property type="project" value="UniProtKB-KW"/>
</dbReference>
<keyword evidence="1" id="KW-0723">Serine/threonine-protein kinase</keyword>
<organism evidence="9 10">
    <name type="scientific">Mucor saturninus</name>
    <dbReference type="NCBI Taxonomy" id="64648"/>
    <lineage>
        <taxon>Eukaryota</taxon>
        <taxon>Fungi</taxon>
        <taxon>Fungi incertae sedis</taxon>
        <taxon>Mucoromycota</taxon>
        <taxon>Mucoromycotina</taxon>
        <taxon>Mucoromycetes</taxon>
        <taxon>Mucorales</taxon>
        <taxon>Mucorineae</taxon>
        <taxon>Mucoraceae</taxon>
        <taxon>Mucor</taxon>
    </lineage>
</organism>
<dbReference type="InterPro" id="IPR011009">
    <property type="entry name" value="Kinase-like_dom_sf"/>
</dbReference>
<accession>A0A8H7V167</accession>
<dbReference type="EMBL" id="JAEPRD010000031">
    <property type="protein sequence ID" value="KAG2206301.1"/>
    <property type="molecule type" value="Genomic_DNA"/>
</dbReference>
<evidence type="ECO:0000256" key="3">
    <source>
        <dbReference type="ARBA" id="ARBA00022741"/>
    </source>
</evidence>
<feature type="region of interest" description="Disordered" evidence="7">
    <location>
        <begin position="354"/>
        <end position="379"/>
    </location>
</feature>
<keyword evidence="6" id="KW-0175">Coiled coil</keyword>
<reference evidence="9" key="1">
    <citation type="submission" date="2020-12" db="EMBL/GenBank/DDBJ databases">
        <title>Metabolic potential, ecology and presence of endohyphal bacteria is reflected in genomic diversity of Mucoromycotina.</title>
        <authorList>
            <person name="Muszewska A."/>
            <person name="Okrasinska A."/>
            <person name="Steczkiewicz K."/>
            <person name="Drgas O."/>
            <person name="Orlowska M."/>
            <person name="Perlinska-Lenart U."/>
            <person name="Aleksandrzak-Piekarczyk T."/>
            <person name="Szatraj K."/>
            <person name="Zielenkiewicz U."/>
            <person name="Pilsyk S."/>
            <person name="Malc E."/>
            <person name="Mieczkowski P."/>
            <person name="Kruszewska J.S."/>
            <person name="Biernat P."/>
            <person name="Pawlowska J."/>
        </authorList>
    </citation>
    <scope>NUCLEOTIDE SEQUENCE</scope>
    <source>
        <strain evidence="9">WA0000017839</strain>
    </source>
</reference>
<dbReference type="InterPro" id="IPR008271">
    <property type="entry name" value="Ser/Thr_kinase_AS"/>
</dbReference>
<dbReference type="GO" id="GO:0004674">
    <property type="term" value="F:protein serine/threonine kinase activity"/>
    <property type="evidence" value="ECO:0007669"/>
    <property type="project" value="UniProtKB-KW"/>
</dbReference>
<dbReference type="Proteomes" id="UP000603453">
    <property type="component" value="Unassembled WGS sequence"/>
</dbReference>
<sequence>MDLMGQGTFGQVAKCRVRKTNQLVAVKVIKRQPAFSMQGDKEIQILLRLRDRPNKKDNFLQLQDCFTHRGHTCAVFELLSISLHKLFNQQKGRPNLTINDIQKISINILETLALLKEMGIIHTDLKPDNILMKSLDDIHDVKLIDYGSALLVTESLNYYVQTAFYRSPEVILHVPFNCAIDMWSFGCFVAEMFLGVPLFPSGNEYTLMQMMVSLLGCLPPDDMLKKGKRSNKFFHLKGDTGPKLRESVKSSHDITVSKSTLADIIRGFRSFDGDDDDSIINNDEDMLDRERLLDFLSKILVFDPNIRLDPMEALQHSFITSVASPVISEPSAVQPNNELSPAPVHLSSPNAIANNPSSINTSRTTEESPAIRTPPNPHRYINLSKSKEGILLSPSKSPYKSPAVTTISYLENKALSSPPQKVLKSILKKKSVADYQQFIQPQQQPAQQDNTLDARVNFLYNEPRPQSAVLIPNAVAPPYDHHQQQQHQQHQQQQQEQQQQLQLQQLQQQLQQLQQQQLQQQQYANYGIPTNNQLQNAMAVPTYNPNGYQQQQHQLQQQLVTAYNNAGYHAAQLPYVTVPSPLLYRKQYNVSQQAPVYPNRHFSPKQLL</sequence>
<dbReference type="InterPro" id="IPR000719">
    <property type="entry name" value="Prot_kinase_dom"/>
</dbReference>
<dbReference type="PANTHER" id="PTHR24058:SF17">
    <property type="entry name" value="HOMEODOMAIN INTERACTING PROTEIN KINASE, ISOFORM D"/>
    <property type="match status" value="1"/>
</dbReference>
<dbReference type="Gene3D" id="1.10.510.10">
    <property type="entry name" value="Transferase(Phosphotransferase) domain 1"/>
    <property type="match status" value="1"/>
</dbReference>
<evidence type="ECO:0000256" key="6">
    <source>
        <dbReference type="SAM" id="Coils"/>
    </source>
</evidence>
<protein>
    <recommendedName>
        <fullName evidence="8">Protein kinase domain-containing protein</fullName>
    </recommendedName>
</protein>
<comment type="caution">
    <text evidence="9">The sequence shown here is derived from an EMBL/GenBank/DDBJ whole genome shotgun (WGS) entry which is preliminary data.</text>
</comment>
<evidence type="ECO:0000259" key="8">
    <source>
        <dbReference type="PROSITE" id="PS50011"/>
    </source>
</evidence>
<dbReference type="Gene3D" id="3.30.200.20">
    <property type="entry name" value="Phosphorylase Kinase, domain 1"/>
    <property type="match status" value="1"/>
</dbReference>
<dbReference type="SMART" id="SM00220">
    <property type="entry name" value="S_TKc"/>
    <property type="match status" value="1"/>
</dbReference>
<keyword evidence="2" id="KW-0808">Transferase</keyword>
<evidence type="ECO:0000256" key="7">
    <source>
        <dbReference type="SAM" id="MobiDB-lite"/>
    </source>
</evidence>
<dbReference type="SUPFAM" id="SSF56112">
    <property type="entry name" value="Protein kinase-like (PK-like)"/>
    <property type="match status" value="1"/>
</dbReference>
<keyword evidence="5" id="KW-0067">ATP-binding</keyword>
<evidence type="ECO:0000256" key="1">
    <source>
        <dbReference type="ARBA" id="ARBA00022527"/>
    </source>
</evidence>